<dbReference type="InterPro" id="IPR009725">
    <property type="entry name" value="3_dmu_93_MTrfase"/>
</dbReference>
<dbReference type="Gene3D" id="3.30.720.100">
    <property type="match status" value="1"/>
</dbReference>
<organism evidence="2 3">
    <name type="scientific">Brevundimonas goettingensis</name>
    <dbReference type="NCBI Taxonomy" id="2774190"/>
    <lineage>
        <taxon>Bacteria</taxon>
        <taxon>Pseudomonadati</taxon>
        <taxon>Pseudomonadota</taxon>
        <taxon>Alphaproteobacteria</taxon>
        <taxon>Caulobacterales</taxon>
        <taxon>Caulobacteraceae</taxon>
        <taxon>Brevundimonas</taxon>
    </lineage>
</organism>
<dbReference type="EMBL" id="CP062222">
    <property type="protein sequence ID" value="QTC91397.1"/>
    <property type="molecule type" value="Genomic_DNA"/>
</dbReference>
<reference evidence="2" key="1">
    <citation type="submission" date="2020-09" db="EMBL/GenBank/DDBJ databases">
        <title>Brevundimonas sp. LVF2 isolated from a puddle in Goettingen, Germany.</title>
        <authorList>
            <person name="Friedrich I."/>
            <person name="Klassen A."/>
            <person name="Hannes N."/>
            <person name="Schneider D."/>
            <person name="Hertel R."/>
            <person name="Daniel R."/>
        </authorList>
    </citation>
    <scope>NUCLEOTIDE SEQUENCE</scope>
    <source>
        <strain evidence="2">LVF2</strain>
    </source>
</reference>
<dbReference type="SUPFAM" id="SSF54593">
    <property type="entry name" value="Glyoxalase/Bleomycin resistance protein/Dihydroxybiphenyl dioxygenase"/>
    <property type="match status" value="1"/>
</dbReference>
<keyword evidence="3" id="KW-1185">Reference proteome</keyword>
<dbReference type="InterPro" id="IPR028973">
    <property type="entry name" value="PhnB-like"/>
</dbReference>
<dbReference type="CDD" id="cd06588">
    <property type="entry name" value="PhnB_like"/>
    <property type="match status" value="1"/>
</dbReference>
<evidence type="ECO:0000313" key="2">
    <source>
        <dbReference type="EMBL" id="QTC91397.1"/>
    </source>
</evidence>
<dbReference type="AlphaFoldDB" id="A0A975C1Z7"/>
<dbReference type="Gene3D" id="3.30.720.110">
    <property type="match status" value="1"/>
</dbReference>
<evidence type="ECO:0000313" key="3">
    <source>
        <dbReference type="Proteomes" id="UP000663918"/>
    </source>
</evidence>
<feature type="domain" description="PhnB-like" evidence="1">
    <location>
        <begin position="6"/>
        <end position="122"/>
    </location>
</feature>
<gene>
    <name evidence="2" type="ORF">IFJ75_00185</name>
</gene>
<dbReference type="PANTHER" id="PTHR33990">
    <property type="entry name" value="PROTEIN YJDN-RELATED"/>
    <property type="match status" value="1"/>
</dbReference>
<evidence type="ECO:0000259" key="1">
    <source>
        <dbReference type="Pfam" id="PF06983"/>
    </source>
</evidence>
<dbReference type="Pfam" id="PF06983">
    <property type="entry name" value="3-dmu-9_3-mt"/>
    <property type="match status" value="1"/>
</dbReference>
<dbReference type="InterPro" id="IPR029068">
    <property type="entry name" value="Glyas_Bleomycin-R_OHBP_Dase"/>
</dbReference>
<dbReference type="RefSeq" id="WP_207870572.1">
    <property type="nucleotide sequence ID" value="NZ_CP062222.1"/>
</dbReference>
<protein>
    <submittedName>
        <fullName evidence="2">VOC family protein</fullName>
    </submittedName>
</protein>
<sequence>MITAAAPFLMFQGDCEEALTFYAAVIPGAEVAALMKGPDGKVAMARLSVAGLEIMANDSPPVHDFTFTPSTSTFLTVEAEDEVDALAGALGEGGKTMMPAGNYGFSKRFAWVQDRFGVSWQINSPS</sequence>
<proteinExistence type="predicted"/>
<name>A0A975C1Z7_9CAUL</name>
<accession>A0A975C1Z7</accession>
<dbReference type="Proteomes" id="UP000663918">
    <property type="component" value="Chromosome"/>
</dbReference>
<dbReference type="PIRSF" id="PIRSF021700">
    <property type="entry name" value="3_dmu_93_MTrfase"/>
    <property type="match status" value="1"/>
</dbReference>
<dbReference type="KEGG" id="bgoe:IFJ75_00185"/>